<feature type="region of interest" description="Disordered" evidence="1">
    <location>
        <begin position="1"/>
        <end position="71"/>
    </location>
</feature>
<dbReference type="PANTHER" id="PTHR34689:SF1">
    <property type="entry name" value="NUCLEIC ACID-BINDING PROTEIN"/>
    <property type="match status" value="1"/>
</dbReference>
<feature type="compositionally biased region" description="Basic residues" evidence="1">
    <location>
        <begin position="22"/>
        <end position="32"/>
    </location>
</feature>
<feature type="compositionally biased region" description="Basic residues" evidence="1">
    <location>
        <begin position="39"/>
        <end position="66"/>
    </location>
</feature>
<protein>
    <recommendedName>
        <fullName evidence="4">ADP-ribosylation factor-like protein 6-interacting protein 4</fullName>
    </recommendedName>
</protein>
<evidence type="ECO:0000256" key="1">
    <source>
        <dbReference type="SAM" id="MobiDB-lite"/>
    </source>
</evidence>
<keyword evidence="3" id="KW-1185">Reference proteome</keyword>
<feature type="compositionally biased region" description="Basic and acidic residues" evidence="1">
    <location>
        <begin position="233"/>
        <end position="253"/>
    </location>
</feature>
<evidence type="ECO:0000313" key="3">
    <source>
        <dbReference type="Proteomes" id="UP001515480"/>
    </source>
</evidence>
<proteinExistence type="predicted"/>
<comment type="caution">
    <text evidence="2">The sequence shown here is derived from an EMBL/GenBank/DDBJ whole genome shotgun (WGS) entry which is preliminary data.</text>
</comment>
<dbReference type="PANTHER" id="PTHR34689">
    <property type="entry name" value="NUCLEIC ACID-BINDING PROTEIN"/>
    <property type="match status" value="1"/>
</dbReference>
<sequence length="274" mass="31846">MGSGSDSESSSSSSSSEEERRKREKKEKKRKREKESKREKKHRKKEKKEKKPQKEKKHQKHKHEKKGKNTELLETATMAKWGAYGIIKESDMHLKQEEFYAWLAEVKGVSQEMLGRRDLAEYFSSYVEDYNTATLPSEKYYNMRKWYLEEQARIAREGASAAKKAAATFERASFDDETERRLERRRAAEKKNEHVAKLMAQNMSADSSLVADMRQQQDDARKMRHLMATGNTEEAREMIKKLDPNHVTEEQDSLRAVWGSGAGPAKKARKPQKS</sequence>
<evidence type="ECO:0008006" key="4">
    <source>
        <dbReference type="Google" id="ProtNLM"/>
    </source>
</evidence>
<feature type="region of interest" description="Disordered" evidence="1">
    <location>
        <begin position="230"/>
        <end position="274"/>
    </location>
</feature>
<dbReference type="EMBL" id="JBGBPQ010000022">
    <property type="protein sequence ID" value="KAL1503189.1"/>
    <property type="molecule type" value="Genomic_DNA"/>
</dbReference>
<evidence type="ECO:0000313" key="2">
    <source>
        <dbReference type="EMBL" id="KAL1503189.1"/>
    </source>
</evidence>
<organism evidence="2 3">
    <name type="scientific">Prymnesium parvum</name>
    <name type="common">Toxic golden alga</name>
    <dbReference type="NCBI Taxonomy" id="97485"/>
    <lineage>
        <taxon>Eukaryota</taxon>
        <taxon>Haptista</taxon>
        <taxon>Haptophyta</taxon>
        <taxon>Prymnesiophyceae</taxon>
        <taxon>Prymnesiales</taxon>
        <taxon>Prymnesiaceae</taxon>
        <taxon>Prymnesium</taxon>
    </lineage>
</organism>
<reference evidence="2 3" key="1">
    <citation type="journal article" date="2024" name="Science">
        <title>Giant polyketide synthase enzymes in the biosynthesis of giant marine polyether toxins.</title>
        <authorList>
            <person name="Fallon T.R."/>
            <person name="Shende V.V."/>
            <person name="Wierzbicki I.H."/>
            <person name="Pendleton A.L."/>
            <person name="Watervoot N.F."/>
            <person name="Auber R.P."/>
            <person name="Gonzalez D.J."/>
            <person name="Wisecaver J.H."/>
            <person name="Moore B.S."/>
        </authorList>
    </citation>
    <scope>NUCLEOTIDE SEQUENCE [LARGE SCALE GENOMIC DNA]</scope>
    <source>
        <strain evidence="2 3">12B1</strain>
    </source>
</reference>
<name>A0AB34IP09_PRYPA</name>
<dbReference type="Proteomes" id="UP001515480">
    <property type="component" value="Unassembled WGS sequence"/>
</dbReference>
<accession>A0AB34IP09</accession>
<gene>
    <name evidence="2" type="ORF">AB1Y20_011247</name>
</gene>
<dbReference type="AlphaFoldDB" id="A0AB34IP09"/>